<dbReference type="InterPro" id="IPR041541">
    <property type="entry name" value="Glutaminase_EF-hand"/>
</dbReference>
<feature type="domain" description="Glutaminase EF-hand" evidence="8">
    <location>
        <begin position="31"/>
        <end position="103"/>
    </location>
</feature>
<dbReference type="SUPFAM" id="SSF56601">
    <property type="entry name" value="beta-lactamase/transpeptidase-like"/>
    <property type="match status" value="1"/>
</dbReference>
<keyword evidence="10" id="KW-1185">Reference proteome</keyword>
<dbReference type="PANTHER" id="PTHR12544">
    <property type="entry name" value="GLUTAMINASE"/>
    <property type="match status" value="1"/>
</dbReference>
<evidence type="ECO:0000256" key="6">
    <source>
        <dbReference type="ARBA" id="ARBA00023043"/>
    </source>
</evidence>
<evidence type="ECO:0000313" key="9">
    <source>
        <dbReference type="EMBL" id="CAL4060959.1"/>
    </source>
</evidence>
<evidence type="ECO:0000259" key="8">
    <source>
        <dbReference type="Pfam" id="PF17959"/>
    </source>
</evidence>
<sequence length="239" mass="27195">MEQGVQATSASWRESICISVDCEDSGSPVNVEDQLFDMFKDEQDDKVHMGRFIAALTETGLRRTDPRLKEMRDNLAEVHAQLEDVEATSVTALNLDRSSFVRSQNSPIHSRSGSPRFFEWSPSRSFDGSPESRRRRVTLTSPTARSLDRRDFKKVIRDNIVLISKALRHQLVIPEWHDFCAHIEEFYWNAKNLPGGKVASYIPQLARFSPDYWGVSVCTTDGQRYGVGDTNVNFTMQSC</sequence>
<reference evidence="9 10" key="1">
    <citation type="submission" date="2024-05" db="EMBL/GenBank/DDBJ databases">
        <authorList>
            <person name="Wallberg A."/>
        </authorList>
    </citation>
    <scope>NUCLEOTIDE SEQUENCE [LARGE SCALE GENOMIC DNA]</scope>
</reference>
<name>A0AAV2PMH8_MEGNR</name>
<keyword evidence="5" id="KW-0378">Hydrolase</keyword>
<comment type="catalytic activity">
    <reaction evidence="7">
        <text>L-glutamine + H2O = L-glutamate + NH4(+)</text>
        <dbReference type="Rhea" id="RHEA:15889"/>
        <dbReference type="ChEBI" id="CHEBI:15377"/>
        <dbReference type="ChEBI" id="CHEBI:28938"/>
        <dbReference type="ChEBI" id="CHEBI:29985"/>
        <dbReference type="ChEBI" id="CHEBI:58359"/>
        <dbReference type="EC" id="3.5.1.2"/>
    </reaction>
</comment>
<feature type="non-terminal residue" evidence="9">
    <location>
        <position position="239"/>
    </location>
</feature>
<dbReference type="Pfam" id="PF17959">
    <property type="entry name" value="EF-hand_14"/>
    <property type="match status" value="2"/>
</dbReference>
<dbReference type="EC" id="3.5.1.2" evidence="3"/>
<evidence type="ECO:0000256" key="2">
    <source>
        <dbReference type="ARBA" id="ARBA00011881"/>
    </source>
</evidence>
<dbReference type="EMBL" id="CAXKWB010000477">
    <property type="protein sequence ID" value="CAL4060959.1"/>
    <property type="molecule type" value="Genomic_DNA"/>
</dbReference>
<feature type="domain" description="Glutaminase EF-hand" evidence="8">
    <location>
        <begin position="137"/>
        <end position="174"/>
    </location>
</feature>
<keyword evidence="6" id="KW-0040">ANK repeat</keyword>
<proteinExistence type="inferred from homology"/>
<comment type="caution">
    <text evidence="9">The sequence shown here is derived from an EMBL/GenBank/DDBJ whole genome shotgun (WGS) entry which is preliminary data.</text>
</comment>
<keyword evidence="4" id="KW-0677">Repeat</keyword>
<dbReference type="InterPro" id="IPR015868">
    <property type="entry name" value="Glutaminase"/>
</dbReference>
<dbReference type="GO" id="GO:0006537">
    <property type="term" value="P:glutamate biosynthetic process"/>
    <property type="evidence" value="ECO:0007669"/>
    <property type="project" value="TreeGrafter"/>
</dbReference>
<dbReference type="GO" id="GO:0004359">
    <property type="term" value="F:glutaminase activity"/>
    <property type="evidence" value="ECO:0007669"/>
    <property type="project" value="UniProtKB-EC"/>
</dbReference>
<protein>
    <recommendedName>
        <fullName evidence="3">glutaminase</fullName>
        <ecNumber evidence="3">3.5.1.2</ecNumber>
    </recommendedName>
</protein>
<dbReference type="Proteomes" id="UP001497623">
    <property type="component" value="Unassembled WGS sequence"/>
</dbReference>
<evidence type="ECO:0000256" key="5">
    <source>
        <dbReference type="ARBA" id="ARBA00022801"/>
    </source>
</evidence>
<comment type="similarity">
    <text evidence="1">Belongs to the glutaminase family.</text>
</comment>
<evidence type="ECO:0000256" key="4">
    <source>
        <dbReference type="ARBA" id="ARBA00022737"/>
    </source>
</evidence>
<dbReference type="GO" id="GO:0006543">
    <property type="term" value="P:L-glutamine catabolic process"/>
    <property type="evidence" value="ECO:0007669"/>
    <property type="project" value="TreeGrafter"/>
</dbReference>
<dbReference type="Pfam" id="PF04960">
    <property type="entry name" value="Glutaminase"/>
    <property type="match status" value="1"/>
</dbReference>
<dbReference type="PANTHER" id="PTHR12544:SF29">
    <property type="entry name" value="GLUTAMINASE"/>
    <property type="match status" value="1"/>
</dbReference>
<gene>
    <name evidence="9" type="ORF">MNOR_LOCUS1709</name>
</gene>
<comment type="subunit">
    <text evidence="2">Homotetramer.</text>
</comment>
<dbReference type="Gene3D" id="3.40.710.10">
    <property type="entry name" value="DD-peptidase/beta-lactamase superfamily"/>
    <property type="match status" value="1"/>
</dbReference>
<evidence type="ECO:0000256" key="3">
    <source>
        <dbReference type="ARBA" id="ARBA00012918"/>
    </source>
</evidence>
<dbReference type="AlphaFoldDB" id="A0AAV2PMH8"/>
<accession>A0AAV2PMH8</accession>
<evidence type="ECO:0000256" key="7">
    <source>
        <dbReference type="ARBA" id="ARBA00049534"/>
    </source>
</evidence>
<organism evidence="9 10">
    <name type="scientific">Meganyctiphanes norvegica</name>
    <name type="common">Northern krill</name>
    <name type="synonym">Thysanopoda norvegica</name>
    <dbReference type="NCBI Taxonomy" id="48144"/>
    <lineage>
        <taxon>Eukaryota</taxon>
        <taxon>Metazoa</taxon>
        <taxon>Ecdysozoa</taxon>
        <taxon>Arthropoda</taxon>
        <taxon>Crustacea</taxon>
        <taxon>Multicrustacea</taxon>
        <taxon>Malacostraca</taxon>
        <taxon>Eumalacostraca</taxon>
        <taxon>Eucarida</taxon>
        <taxon>Euphausiacea</taxon>
        <taxon>Euphausiidae</taxon>
        <taxon>Meganyctiphanes</taxon>
    </lineage>
</organism>
<evidence type="ECO:0000256" key="1">
    <source>
        <dbReference type="ARBA" id="ARBA00011076"/>
    </source>
</evidence>
<dbReference type="Gene3D" id="1.10.238.210">
    <property type="match status" value="1"/>
</dbReference>
<evidence type="ECO:0000313" key="10">
    <source>
        <dbReference type="Proteomes" id="UP001497623"/>
    </source>
</evidence>
<dbReference type="InterPro" id="IPR012338">
    <property type="entry name" value="Beta-lactam/transpept-like"/>
</dbReference>